<proteinExistence type="predicted"/>
<gene>
    <name evidence="1" type="ORF">GX523_10790</name>
</gene>
<organism evidence="1 2">
    <name type="scientific">Desulfitobacterium dehalogenans</name>
    <dbReference type="NCBI Taxonomy" id="36854"/>
    <lineage>
        <taxon>Bacteria</taxon>
        <taxon>Bacillati</taxon>
        <taxon>Bacillota</taxon>
        <taxon>Clostridia</taxon>
        <taxon>Eubacteriales</taxon>
        <taxon>Desulfitobacteriaceae</taxon>
        <taxon>Desulfitobacterium</taxon>
    </lineage>
</organism>
<reference evidence="1 2" key="1">
    <citation type="journal article" date="2020" name="Biotechnol. Biofuels">
        <title>New insights from the biogas microbiome by comprehensive genome-resolved metagenomics of nearly 1600 species originating from multiple anaerobic digesters.</title>
        <authorList>
            <person name="Campanaro S."/>
            <person name="Treu L."/>
            <person name="Rodriguez-R L.M."/>
            <person name="Kovalovszki A."/>
            <person name="Ziels R.M."/>
            <person name="Maus I."/>
            <person name="Zhu X."/>
            <person name="Kougias P.G."/>
            <person name="Basile A."/>
            <person name="Luo G."/>
            <person name="Schluter A."/>
            <person name="Konstantinidis K.T."/>
            <person name="Angelidaki I."/>
        </authorList>
    </citation>
    <scope>NUCLEOTIDE SEQUENCE [LARGE SCALE GENOMIC DNA]</scope>
    <source>
        <strain evidence="1">AS05jafATM_4</strain>
    </source>
</reference>
<evidence type="ECO:0008006" key="3">
    <source>
        <dbReference type="Google" id="ProtNLM"/>
    </source>
</evidence>
<dbReference type="EMBL" id="DUTF01000241">
    <property type="protein sequence ID" value="HHY27206.1"/>
    <property type="molecule type" value="Genomic_DNA"/>
</dbReference>
<protein>
    <recommendedName>
        <fullName evidence="3">Restriction alleviation protein, Lar family</fullName>
    </recommendedName>
</protein>
<dbReference type="AlphaFoldDB" id="A0A7C6Z511"/>
<sequence length="133" mass="14758">MKTVNKFKPCPFCGGEVEVFGINNGNPFMVYCESCGLEFGREKDFHFYQVLEAWNRRVDGGQMDGCSNEKAGLKAELDAAVAGLNYLCGYRPNADFKPSICGVCRYAKGCNRKCFVNVPGGSNLWEWAGTEKE</sequence>
<evidence type="ECO:0000313" key="1">
    <source>
        <dbReference type="EMBL" id="HHY27206.1"/>
    </source>
</evidence>
<evidence type="ECO:0000313" key="2">
    <source>
        <dbReference type="Proteomes" id="UP000553059"/>
    </source>
</evidence>
<dbReference type="Proteomes" id="UP000553059">
    <property type="component" value="Unassembled WGS sequence"/>
</dbReference>
<comment type="caution">
    <text evidence="1">The sequence shown here is derived from an EMBL/GenBank/DDBJ whole genome shotgun (WGS) entry which is preliminary data.</text>
</comment>
<dbReference type="Pfam" id="PF14354">
    <property type="entry name" value="Lar_restr_allev"/>
    <property type="match status" value="1"/>
</dbReference>
<accession>A0A7C6Z511</accession>
<name>A0A7C6Z511_9FIRM</name>